<reference evidence="2 3" key="1">
    <citation type="submission" date="2015-10" db="EMBL/GenBank/DDBJ databases">
        <title>Genome sequencing of Penicillium freii.</title>
        <authorList>
            <person name="Nguyen H.D."/>
            <person name="Visagie C.M."/>
            <person name="Seifert K.A."/>
        </authorList>
    </citation>
    <scope>NUCLEOTIDE SEQUENCE [LARGE SCALE GENOMIC DNA]</scope>
    <source>
        <strain evidence="2 3">DAOM 242723</strain>
    </source>
</reference>
<name>A0A101MDA7_PENFR</name>
<evidence type="ECO:0000313" key="2">
    <source>
        <dbReference type="EMBL" id="KUM58479.1"/>
    </source>
</evidence>
<evidence type="ECO:0000313" key="3">
    <source>
        <dbReference type="Proteomes" id="UP000055045"/>
    </source>
</evidence>
<comment type="caution">
    <text evidence="2">The sequence shown here is derived from an EMBL/GenBank/DDBJ whole genome shotgun (WGS) entry which is preliminary data.</text>
</comment>
<keyword evidence="1" id="KW-1133">Transmembrane helix</keyword>
<keyword evidence="1" id="KW-0812">Transmembrane</keyword>
<sequence>MYGLYHSTGANILEFLCFYLVQNVVPAALIITTPKSSPLRYLCIPGMISRAGSSVPLARLAAPHGARP</sequence>
<evidence type="ECO:0000256" key="1">
    <source>
        <dbReference type="SAM" id="Phobius"/>
    </source>
</evidence>
<proteinExistence type="predicted"/>
<dbReference type="AlphaFoldDB" id="A0A101MDA7"/>
<organism evidence="2 3">
    <name type="scientific">Penicillium freii</name>
    <dbReference type="NCBI Taxonomy" id="48697"/>
    <lineage>
        <taxon>Eukaryota</taxon>
        <taxon>Fungi</taxon>
        <taxon>Dikarya</taxon>
        <taxon>Ascomycota</taxon>
        <taxon>Pezizomycotina</taxon>
        <taxon>Eurotiomycetes</taxon>
        <taxon>Eurotiomycetidae</taxon>
        <taxon>Eurotiales</taxon>
        <taxon>Aspergillaceae</taxon>
        <taxon>Penicillium</taxon>
    </lineage>
</organism>
<dbReference type="STRING" id="48697.A0A101MDA7"/>
<accession>A0A101MDA7</accession>
<dbReference type="Proteomes" id="UP000055045">
    <property type="component" value="Unassembled WGS sequence"/>
</dbReference>
<gene>
    <name evidence="2" type="ORF">ACN42_g8683</name>
</gene>
<feature type="transmembrane region" description="Helical" evidence="1">
    <location>
        <begin position="12"/>
        <end position="31"/>
    </location>
</feature>
<dbReference type="EMBL" id="LLXE01000281">
    <property type="protein sequence ID" value="KUM58479.1"/>
    <property type="molecule type" value="Genomic_DNA"/>
</dbReference>
<keyword evidence="3" id="KW-1185">Reference proteome</keyword>
<keyword evidence="1" id="KW-0472">Membrane</keyword>
<protein>
    <submittedName>
        <fullName evidence="2">Uncharacterized protein</fullName>
    </submittedName>
</protein>